<name>A0A4Y2GAV7_ARAVE</name>
<evidence type="ECO:0000313" key="2">
    <source>
        <dbReference type="Proteomes" id="UP000499080"/>
    </source>
</evidence>
<proteinExistence type="predicted"/>
<accession>A0A4Y2GAV7</accession>
<evidence type="ECO:0000313" key="1">
    <source>
        <dbReference type="EMBL" id="GBM49845.1"/>
    </source>
</evidence>
<dbReference type="Proteomes" id="UP000499080">
    <property type="component" value="Unassembled WGS sequence"/>
</dbReference>
<reference evidence="1 2" key="1">
    <citation type="journal article" date="2019" name="Sci. Rep.">
        <title>Orb-weaving spider Araneus ventricosus genome elucidates the spidroin gene catalogue.</title>
        <authorList>
            <person name="Kono N."/>
            <person name="Nakamura H."/>
            <person name="Ohtoshi R."/>
            <person name="Moran D.A.P."/>
            <person name="Shinohara A."/>
            <person name="Yoshida Y."/>
            <person name="Fujiwara M."/>
            <person name="Mori M."/>
            <person name="Tomita M."/>
            <person name="Arakawa K."/>
        </authorList>
    </citation>
    <scope>NUCLEOTIDE SEQUENCE [LARGE SCALE GENOMIC DNA]</scope>
</reference>
<dbReference type="EMBL" id="BGPR01001274">
    <property type="protein sequence ID" value="GBM49845.1"/>
    <property type="molecule type" value="Genomic_DNA"/>
</dbReference>
<comment type="caution">
    <text evidence="1">The sequence shown here is derived from an EMBL/GenBank/DDBJ whole genome shotgun (WGS) entry which is preliminary data.</text>
</comment>
<protein>
    <submittedName>
        <fullName evidence="1">Uncharacterized protein</fullName>
    </submittedName>
</protein>
<sequence length="113" mass="12590">MCPKKCVTPHSGSVADRTDFLANSKKSTCKKRLKVEGGSSPIRPGPHWVQRTDLPYFCGGVRNNTTDISSQSSKLFISNDSPSVKMVSKSSQLAKIREELMSFSSYLQYEKQK</sequence>
<keyword evidence="2" id="KW-1185">Reference proteome</keyword>
<dbReference type="AlphaFoldDB" id="A0A4Y2GAV7"/>
<organism evidence="1 2">
    <name type="scientific">Araneus ventricosus</name>
    <name type="common">Orbweaver spider</name>
    <name type="synonym">Epeira ventricosa</name>
    <dbReference type="NCBI Taxonomy" id="182803"/>
    <lineage>
        <taxon>Eukaryota</taxon>
        <taxon>Metazoa</taxon>
        <taxon>Ecdysozoa</taxon>
        <taxon>Arthropoda</taxon>
        <taxon>Chelicerata</taxon>
        <taxon>Arachnida</taxon>
        <taxon>Araneae</taxon>
        <taxon>Araneomorphae</taxon>
        <taxon>Entelegynae</taxon>
        <taxon>Araneoidea</taxon>
        <taxon>Araneidae</taxon>
        <taxon>Araneus</taxon>
    </lineage>
</organism>
<gene>
    <name evidence="1" type="ORF">AVEN_191246_1</name>
</gene>